<dbReference type="NCBIfam" id="TIGR02532">
    <property type="entry name" value="IV_pilin_GFxxxE"/>
    <property type="match status" value="1"/>
</dbReference>
<dbReference type="InterPro" id="IPR012902">
    <property type="entry name" value="N_methyl_site"/>
</dbReference>
<comment type="caution">
    <text evidence="2">The sequence shown here is derived from an EMBL/GenBank/DDBJ whole genome shotgun (WGS) entry which is preliminary data.</text>
</comment>
<keyword evidence="3" id="KW-1185">Reference proteome</keyword>
<keyword evidence="1" id="KW-0472">Membrane</keyword>
<dbReference type="PROSITE" id="PS00409">
    <property type="entry name" value="PROKAR_NTER_METHYL"/>
    <property type="match status" value="1"/>
</dbReference>
<keyword evidence="1" id="KW-1133">Transmembrane helix</keyword>
<dbReference type="Proteomes" id="UP000776252">
    <property type="component" value="Unassembled WGS sequence"/>
</dbReference>
<dbReference type="Pfam" id="PF07963">
    <property type="entry name" value="N_methyl"/>
    <property type="match status" value="1"/>
</dbReference>
<accession>A0ABS6BU39</accession>
<reference evidence="2 3" key="1">
    <citation type="submission" date="2021-06" db="EMBL/GenBank/DDBJ databases">
        <title>Clostridia strains as spoilage organisms.</title>
        <authorList>
            <person name="Wambui J."/>
            <person name="Stephan R."/>
            <person name="Stevens M.J.A."/>
        </authorList>
    </citation>
    <scope>NUCLEOTIDE SEQUENCE [LARGE SCALE GENOMIC DNA]</scope>
    <source>
        <strain evidence="2 3">DSM 14204</strain>
    </source>
</reference>
<evidence type="ECO:0000313" key="3">
    <source>
        <dbReference type="Proteomes" id="UP000776252"/>
    </source>
</evidence>
<evidence type="ECO:0000313" key="2">
    <source>
        <dbReference type="EMBL" id="MBU3160427.1"/>
    </source>
</evidence>
<gene>
    <name evidence="2" type="ORF">KPL37_11795</name>
</gene>
<dbReference type="EMBL" id="JAHLDV010000026">
    <property type="protein sequence ID" value="MBU3160427.1"/>
    <property type="molecule type" value="Genomic_DNA"/>
</dbReference>
<organism evidence="2 3">
    <name type="scientific">Clostridium frigoris</name>
    <dbReference type="NCBI Taxonomy" id="205327"/>
    <lineage>
        <taxon>Bacteria</taxon>
        <taxon>Bacillati</taxon>
        <taxon>Bacillota</taxon>
        <taxon>Clostridia</taxon>
        <taxon>Eubacteriales</taxon>
        <taxon>Clostridiaceae</taxon>
        <taxon>Clostridium</taxon>
    </lineage>
</organism>
<sequence length="153" mass="16402">MLNILEQIPKNKTNKFKRKGFTLIELIIVIAIIGILAVIAVPKFSGILKDAKVKADISSAKVIADATYAQIVKGEIIPGTDVTPVEIKDSTTGVSKTITDYLQKVPTPKAISTANFTVVINTTGDVSVKVGENELYPTTSSGYPTIKLKDVID</sequence>
<feature type="transmembrane region" description="Helical" evidence="1">
    <location>
        <begin position="21"/>
        <end position="41"/>
    </location>
</feature>
<proteinExistence type="predicted"/>
<name>A0ABS6BU39_9CLOT</name>
<evidence type="ECO:0000256" key="1">
    <source>
        <dbReference type="SAM" id="Phobius"/>
    </source>
</evidence>
<dbReference type="PANTHER" id="PTHR30093">
    <property type="entry name" value="GENERAL SECRETION PATHWAY PROTEIN G"/>
    <property type="match status" value="1"/>
</dbReference>
<dbReference type="RefSeq" id="WP_216149567.1">
    <property type="nucleotide sequence ID" value="NZ_JAHLDV010000026.1"/>
</dbReference>
<protein>
    <submittedName>
        <fullName evidence="2">Prepilin-type N-terminal cleavage/methylation domain-containing protein</fullName>
    </submittedName>
</protein>
<keyword evidence="1" id="KW-0812">Transmembrane</keyword>